<dbReference type="RefSeq" id="WP_034899467.1">
    <property type="nucleotide sequence ID" value="NZ_JRUQ01000102.1"/>
</dbReference>
<dbReference type="Pfam" id="PF13318">
    <property type="entry name" value="AtzG-like"/>
    <property type="match status" value="1"/>
</dbReference>
<dbReference type="NCBIfam" id="NF033624">
    <property type="entry name" value="HpxX"/>
    <property type="match status" value="1"/>
</dbReference>
<dbReference type="InterPro" id="IPR025148">
    <property type="entry name" value="AtzG-like"/>
</dbReference>
<reference evidence="1 2" key="1">
    <citation type="submission" date="2014-10" db="EMBL/GenBank/DDBJ databases">
        <title>Genome sequence of Erwinia typographi M043b.</title>
        <authorList>
            <person name="Chan K.-G."/>
            <person name="Tan W.-S."/>
        </authorList>
    </citation>
    <scope>NUCLEOTIDE SEQUENCE [LARGE SCALE GENOMIC DNA]</scope>
    <source>
        <strain evidence="1 2">M043b</strain>
    </source>
</reference>
<name>A0A0A3YLD7_9GAMM</name>
<dbReference type="AlphaFoldDB" id="A0A0A3YLD7"/>
<dbReference type="Proteomes" id="UP000030351">
    <property type="component" value="Unassembled WGS sequence"/>
</dbReference>
<dbReference type="eggNOG" id="ENOG50331N6">
    <property type="taxonomic scope" value="Bacteria"/>
</dbReference>
<organism evidence="1 2">
    <name type="scientific">Erwinia typographi</name>
    <dbReference type="NCBI Taxonomy" id="371042"/>
    <lineage>
        <taxon>Bacteria</taxon>
        <taxon>Pseudomonadati</taxon>
        <taxon>Pseudomonadota</taxon>
        <taxon>Gammaproteobacteria</taxon>
        <taxon>Enterobacterales</taxon>
        <taxon>Erwiniaceae</taxon>
        <taxon>Erwinia</taxon>
    </lineage>
</organism>
<proteinExistence type="predicted"/>
<evidence type="ECO:0008006" key="3">
    <source>
        <dbReference type="Google" id="ProtNLM"/>
    </source>
</evidence>
<gene>
    <name evidence="1" type="ORF">NG99_25950</name>
</gene>
<evidence type="ECO:0000313" key="2">
    <source>
        <dbReference type="Proteomes" id="UP000030351"/>
    </source>
</evidence>
<keyword evidence="2" id="KW-1185">Reference proteome</keyword>
<dbReference type="EMBL" id="JRUQ01000102">
    <property type="protein sequence ID" value="KGT86334.1"/>
    <property type="molecule type" value="Genomic_DNA"/>
</dbReference>
<dbReference type="OrthoDB" id="6907228at2"/>
<evidence type="ECO:0000313" key="1">
    <source>
        <dbReference type="EMBL" id="KGT86334.1"/>
    </source>
</evidence>
<dbReference type="STRING" id="371042.NG99_25950"/>
<comment type="caution">
    <text evidence="1">The sequence shown here is derived from an EMBL/GenBank/DDBJ whole genome shotgun (WGS) entry which is preliminary data.</text>
</comment>
<sequence length="62" mass="6905">MKQPSPDWAAYVAQMEQVLGVPLDDERRAELLIQFTRIAGMAAPLMAFPLDDRLEVAGVYKA</sequence>
<protein>
    <recommendedName>
        <fullName evidence="3">Oxalurate catabolism protein HpxX</fullName>
    </recommendedName>
</protein>
<accession>A0A0A3YLD7</accession>